<dbReference type="GO" id="GO:0005634">
    <property type="term" value="C:nucleus"/>
    <property type="evidence" value="ECO:0007669"/>
    <property type="project" value="UniProtKB-SubCell"/>
</dbReference>
<dbReference type="GO" id="GO:0000981">
    <property type="term" value="F:DNA-binding transcription factor activity, RNA polymerase II-specific"/>
    <property type="evidence" value="ECO:0007669"/>
    <property type="project" value="InterPro"/>
</dbReference>
<feature type="domain" description="Zn(2)-C6 fungal-type" evidence="5">
    <location>
        <begin position="19"/>
        <end position="50"/>
    </location>
</feature>
<gene>
    <name evidence="6" type="ORF">VDAG_07685</name>
</gene>
<feature type="compositionally biased region" description="Pro residues" evidence="4">
    <location>
        <begin position="655"/>
        <end position="667"/>
    </location>
</feature>
<dbReference type="PANTHER" id="PTHR31001:SF84">
    <property type="entry name" value="FUNGAL SPECIFIC TRANSCRIPTION FACTOR"/>
    <property type="match status" value="1"/>
</dbReference>
<dbReference type="CDD" id="cd12148">
    <property type="entry name" value="fungal_TF_MHR"/>
    <property type="match status" value="1"/>
</dbReference>
<comment type="subcellular location">
    <subcellularLocation>
        <location evidence="1">Nucleus</location>
    </subcellularLocation>
</comment>
<dbReference type="GO" id="GO:0008270">
    <property type="term" value="F:zinc ion binding"/>
    <property type="evidence" value="ECO:0007669"/>
    <property type="project" value="InterPro"/>
</dbReference>
<keyword evidence="3" id="KW-0539">Nucleus</keyword>
<dbReference type="GeneID" id="20709148"/>
<keyword evidence="2" id="KW-0479">Metal-binding</keyword>
<name>G2XBP9_VERDV</name>
<feature type="compositionally biased region" description="Polar residues" evidence="4">
    <location>
        <begin position="615"/>
        <end position="625"/>
    </location>
</feature>
<dbReference type="KEGG" id="vda:VDAG_07685"/>
<evidence type="ECO:0000313" key="6">
    <source>
        <dbReference type="EMBL" id="EGY16521.1"/>
    </source>
</evidence>
<dbReference type="Pfam" id="PF04082">
    <property type="entry name" value="Fungal_trans"/>
    <property type="match status" value="1"/>
</dbReference>
<dbReference type="Pfam" id="PF00172">
    <property type="entry name" value="Zn_clus"/>
    <property type="match status" value="1"/>
</dbReference>
<dbReference type="SMART" id="SM00066">
    <property type="entry name" value="GAL4"/>
    <property type="match status" value="1"/>
</dbReference>
<feature type="region of interest" description="Disordered" evidence="4">
    <location>
        <begin position="583"/>
        <end position="685"/>
    </location>
</feature>
<dbReference type="GO" id="GO:0006351">
    <property type="term" value="P:DNA-templated transcription"/>
    <property type="evidence" value="ECO:0007669"/>
    <property type="project" value="InterPro"/>
</dbReference>
<reference evidence="7" key="2">
    <citation type="journal article" date="2011" name="PLoS Pathog.">
        <title>Comparative genomics yields insights into niche adaptation of plant vascular wilt pathogens.</title>
        <authorList>
            <person name="Klosterman S.J."/>
            <person name="Subbarao K.V."/>
            <person name="Kang S."/>
            <person name="Veronese P."/>
            <person name="Gold S.E."/>
            <person name="Thomma B.P.H.J."/>
            <person name="Chen Z."/>
            <person name="Henrissat B."/>
            <person name="Lee Y.-H."/>
            <person name="Park J."/>
            <person name="Garcia-Pedrajas M.D."/>
            <person name="Barbara D.J."/>
            <person name="Anchieta A."/>
            <person name="de Jonge R."/>
            <person name="Santhanam P."/>
            <person name="Maruthachalam K."/>
            <person name="Atallah Z."/>
            <person name="Amyotte S.G."/>
            <person name="Paz Z."/>
            <person name="Inderbitzin P."/>
            <person name="Hayes R.J."/>
            <person name="Heiman D.I."/>
            <person name="Young S."/>
            <person name="Zeng Q."/>
            <person name="Engels R."/>
            <person name="Galagan J."/>
            <person name="Cuomo C.A."/>
            <person name="Dobinson K.F."/>
            <person name="Ma L.-J."/>
        </authorList>
    </citation>
    <scope>NUCLEOTIDE SEQUENCE [LARGE SCALE GENOMIC DNA]</scope>
    <source>
        <strain evidence="7">VdLs.17 / ATCC MYA-4575 / FGSC 10137</strain>
    </source>
</reference>
<dbReference type="EMBL" id="DS572711">
    <property type="protein sequence ID" value="EGY16521.1"/>
    <property type="molecule type" value="Genomic_DNA"/>
</dbReference>
<dbReference type="InterPro" id="IPR007219">
    <property type="entry name" value="XnlR_reg_dom"/>
</dbReference>
<dbReference type="Proteomes" id="UP000001611">
    <property type="component" value="Unassembled WGS sequence"/>
</dbReference>
<dbReference type="OrthoDB" id="5344325at2759"/>
<sequence length="789" mass="88152">MAPGISLEEPKDGSYSRSACSECQRRKQKCNREWPCNHCQKRKVADKCQFNPDPPPISAWTPSTEVKRKREQSYAETENDDEFDDGEGIDAVGYTASHLFANLGLGPDVDGKKSKTPKQYYLDPKTSPQLQRALQTLPPRPYIDSMIQNFLSNVNYYYYIVYPPNFLTEYHEWWADRAANRPLGLPWTCLLIMVCACSVQHTDAEMGASLEADLGRTVQQLTDLYHDAARELHSAIPVGNTHMFTVQYLLHSCYWFKAEARFVECWHVLGAAIREGQNLARPDLHREATGIPDFEREMRRRLWCLLDAWDWLVSALLARPMLIDRSDCDVGLPSLTLEDYPTSPLLHMKLQSELVARIFKRFGPPKYLTEPNDIFEYQDILESWMQTFPPSYAFVDTDRQQEVKYPWIALHRHYVHTIAFSVTLGPLRPHMAKTVTKDTPEVELTLRSNGVKYALKLMGAVHEFFEYVWSRDTTFHFVPFCIFDTATLLVSAVLHDEAGTLPRKDEVTKAIDLALHTLKRLTTATETAKTPYDILRRLSGKLPRAHGALRGADTNQRKKLKVLEAPLAVPPAQRQQPAVAGFTYGTDPNQFPGYMYPPSEDSGIGNGGTGSNNTHSPATASSSDGSGLATVYPNANVNGHVHHQQQPHQMVGPPQVGPPQVGPPQVGPPQVGLPQVGPPQVVPGQYADSWAMPNVELPAQPAGMPMQDMGYGMITDAELANLGDLGTMWHWQGLNLDFTGNTMICNNSGYTQAVETNANSGILCTTNGKEILRISRKTTEDSSLEKGNG</sequence>
<dbReference type="OMA" id="VREAQMI"/>
<evidence type="ECO:0000259" key="5">
    <source>
        <dbReference type="PROSITE" id="PS50048"/>
    </source>
</evidence>
<feature type="region of interest" description="Disordered" evidence="4">
    <location>
        <begin position="45"/>
        <end position="88"/>
    </location>
</feature>
<dbReference type="InterPro" id="IPR001138">
    <property type="entry name" value="Zn2Cys6_DnaBD"/>
</dbReference>
<dbReference type="InterPro" id="IPR036864">
    <property type="entry name" value="Zn2-C6_fun-type_DNA-bd_sf"/>
</dbReference>
<protein>
    <recommendedName>
        <fullName evidence="5">Zn(2)-C6 fungal-type domain-containing protein</fullName>
    </recommendedName>
</protein>
<dbReference type="AlphaFoldDB" id="G2XBP9"/>
<evidence type="ECO:0000313" key="7">
    <source>
        <dbReference type="Proteomes" id="UP000001611"/>
    </source>
</evidence>
<evidence type="ECO:0000256" key="4">
    <source>
        <dbReference type="SAM" id="MobiDB-lite"/>
    </source>
</evidence>
<reference evidence="6 7" key="1">
    <citation type="submission" date="2008-03" db="EMBL/GenBank/DDBJ databases">
        <title>The Genome Sequence of Verticillium dahliae VdLs.17.</title>
        <authorList>
            <consortium name="The Broad Institute Genome Sequencing Platform"/>
            <person name="Ma L.-J.J."/>
            <person name="Klosterman S.J."/>
            <person name="Subbarao K."/>
            <person name="Dobinson K."/>
            <person name="Veronese P."/>
            <person name="Kang S."/>
            <person name="Gold S.E."/>
            <person name="Young S."/>
            <person name="Jaffe D."/>
            <person name="Gnerre S."/>
            <person name="Berlin A."/>
            <person name="Heiman D."/>
            <person name="Hepburn T."/>
            <person name="Sykes S."/>
            <person name="Alvarado L."/>
            <person name="Kodira C.D."/>
            <person name="Lander E."/>
            <person name="Galagan J."/>
            <person name="Nusbaum C."/>
            <person name="Birren B."/>
        </authorList>
    </citation>
    <scope>NUCLEOTIDE SEQUENCE [LARGE SCALE GENOMIC DNA]</scope>
    <source>
        <strain evidence="7">VdLs.17 / ATCC MYA-4575 / FGSC 10137</strain>
    </source>
</reference>
<evidence type="ECO:0000256" key="3">
    <source>
        <dbReference type="ARBA" id="ARBA00023242"/>
    </source>
</evidence>
<evidence type="ECO:0000256" key="1">
    <source>
        <dbReference type="ARBA" id="ARBA00004123"/>
    </source>
</evidence>
<dbReference type="GO" id="GO:0003677">
    <property type="term" value="F:DNA binding"/>
    <property type="evidence" value="ECO:0007669"/>
    <property type="project" value="InterPro"/>
</dbReference>
<dbReference type="RefSeq" id="XP_009654885.1">
    <property type="nucleotide sequence ID" value="XM_009656590.1"/>
</dbReference>
<dbReference type="SUPFAM" id="SSF57701">
    <property type="entry name" value="Zn2/Cys6 DNA-binding domain"/>
    <property type="match status" value="1"/>
</dbReference>
<proteinExistence type="predicted"/>
<dbReference type="PROSITE" id="PS50048">
    <property type="entry name" value="ZN2_CY6_FUNGAL_2"/>
    <property type="match status" value="1"/>
</dbReference>
<dbReference type="HOGENOM" id="CLU_012800_1_1_1"/>
<accession>G2XBP9</accession>
<feature type="compositionally biased region" description="Acidic residues" evidence="4">
    <location>
        <begin position="77"/>
        <end position="88"/>
    </location>
</feature>
<dbReference type="CDD" id="cd00067">
    <property type="entry name" value="GAL4"/>
    <property type="match status" value="1"/>
</dbReference>
<dbReference type="PANTHER" id="PTHR31001">
    <property type="entry name" value="UNCHARACTERIZED TRANSCRIPTIONAL REGULATORY PROTEIN"/>
    <property type="match status" value="1"/>
</dbReference>
<evidence type="ECO:0000256" key="2">
    <source>
        <dbReference type="ARBA" id="ARBA00022723"/>
    </source>
</evidence>
<dbReference type="InParanoid" id="G2XBP9"/>
<organism evidence="6 7">
    <name type="scientific">Verticillium dahliae (strain VdLs.17 / ATCC MYA-4575 / FGSC 10137)</name>
    <name type="common">Verticillium wilt</name>
    <dbReference type="NCBI Taxonomy" id="498257"/>
    <lineage>
        <taxon>Eukaryota</taxon>
        <taxon>Fungi</taxon>
        <taxon>Dikarya</taxon>
        <taxon>Ascomycota</taxon>
        <taxon>Pezizomycotina</taxon>
        <taxon>Sordariomycetes</taxon>
        <taxon>Hypocreomycetidae</taxon>
        <taxon>Glomerellales</taxon>
        <taxon>Plectosphaerellaceae</taxon>
        <taxon>Verticillium</taxon>
    </lineage>
</organism>
<dbReference type="Gene3D" id="4.10.240.10">
    <property type="entry name" value="Zn(2)-C6 fungal-type DNA-binding domain"/>
    <property type="match status" value="1"/>
</dbReference>
<dbReference type="SMART" id="SM00906">
    <property type="entry name" value="Fungal_trans"/>
    <property type="match status" value="1"/>
</dbReference>
<dbReference type="InterPro" id="IPR050613">
    <property type="entry name" value="Sec_Metabolite_Reg"/>
</dbReference>
<dbReference type="eggNOG" id="ENOG502S8A9">
    <property type="taxonomic scope" value="Eukaryota"/>
</dbReference>
<keyword evidence="7" id="KW-1185">Reference proteome</keyword>